<reference evidence="8" key="2">
    <citation type="submission" date="2020-03" db="EMBL/GenBank/DDBJ databases">
        <title>Walnut 2.0.</title>
        <authorList>
            <person name="Marrano A."/>
            <person name="Britton M."/>
            <person name="Zimin A.V."/>
            <person name="Zaini P.A."/>
            <person name="Workman R."/>
            <person name="Puiu D."/>
            <person name="Bianco L."/>
            <person name="Allen B.J."/>
            <person name="Troggio M."/>
            <person name="Leslie C.A."/>
            <person name="Timp W."/>
            <person name="Dendekar A."/>
            <person name="Salzberg S.L."/>
            <person name="Neale D.B."/>
        </authorList>
    </citation>
    <scope>NUCLEOTIDE SEQUENCE</scope>
    <source>
        <tissue evidence="8">Leaves</tissue>
    </source>
</reference>
<dbReference type="InterPro" id="IPR020847">
    <property type="entry name" value="AP_endonuclease_F1_BS"/>
</dbReference>
<keyword evidence="2 5" id="KW-0479">Metal-binding</keyword>
<keyword evidence="6" id="KW-0812">Transmembrane</keyword>
<gene>
    <name evidence="8" type="ORF">F2P56_036232</name>
</gene>
<evidence type="ECO:0000256" key="1">
    <source>
        <dbReference type="ARBA" id="ARBA00007092"/>
    </source>
</evidence>
<dbReference type="GO" id="GO:0006281">
    <property type="term" value="P:DNA repair"/>
    <property type="evidence" value="ECO:0007669"/>
    <property type="project" value="InterPro"/>
</dbReference>
<keyword evidence="6" id="KW-1133">Transmembrane helix</keyword>
<dbReference type="Proteomes" id="UP000619265">
    <property type="component" value="Unassembled WGS sequence"/>
</dbReference>
<dbReference type="Gramene" id="Jr16_15470_p1">
    <property type="protein sequence ID" value="cds.Jr16_15470_p1"/>
    <property type="gene ID" value="Jr16_15470"/>
</dbReference>
<dbReference type="InterPro" id="IPR005135">
    <property type="entry name" value="Endo/exonuclease/phosphatase"/>
</dbReference>
<reference evidence="8" key="1">
    <citation type="submission" date="2015-10" db="EMBL/GenBank/DDBJ databases">
        <authorList>
            <person name="Martinez-Garcia P.J."/>
            <person name="Crepeau M.W."/>
            <person name="Puiu D."/>
            <person name="Gonzalez-Ibeas D."/>
            <person name="Whalen J."/>
            <person name="Stevens K."/>
            <person name="Paul R."/>
            <person name="Butterfield T."/>
            <person name="Britton M."/>
            <person name="Reagan R."/>
            <person name="Chakraborty S."/>
            <person name="Walawage S.L."/>
            <person name="Vasquez-Gross H.A."/>
            <person name="Cardeno C."/>
            <person name="Famula R."/>
            <person name="Pratt K."/>
            <person name="Kuruganti S."/>
            <person name="Aradhya M.K."/>
            <person name="Leslie C.A."/>
            <person name="Dandekar A.M."/>
            <person name="Salzberg S.L."/>
            <person name="Wegrzyn J.L."/>
            <person name="Langley C.H."/>
            <person name="Neale D.B."/>
        </authorList>
    </citation>
    <scope>NUCLEOTIDE SEQUENCE</scope>
    <source>
        <tissue evidence="8">Leaves</tissue>
    </source>
</reference>
<dbReference type="GO" id="GO:0016787">
    <property type="term" value="F:hydrolase activity"/>
    <property type="evidence" value="ECO:0007669"/>
    <property type="project" value="UniProtKB-KW"/>
</dbReference>
<dbReference type="Pfam" id="PF03372">
    <property type="entry name" value="Exo_endo_phos"/>
    <property type="match status" value="1"/>
</dbReference>
<protein>
    <recommendedName>
        <fullName evidence="7">Endonuclease/exonuclease/phosphatase domain-containing protein</fullName>
    </recommendedName>
</protein>
<dbReference type="GO" id="GO:0003677">
    <property type="term" value="F:DNA binding"/>
    <property type="evidence" value="ECO:0007669"/>
    <property type="project" value="InterPro"/>
</dbReference>
<comment type="similarity">
    <text evidence="1">Belongs to the DNA repair enzymes AP/ExoA family.</text>
</comment>
<keyword evidence="5" id="KW-0464">Manganese</keyword>
<organism evidence="8 9">
    <name type="scientific">Juglans regia</name>
    <name type="common">English walnut</name>
    <dbReference type="NCBI Taxonomy" id="51240"/>
    <lineage>
        <taxon>Eukaryota</taxon>
        <taxon>Viridiplantae</taxon>
        <taxon>Streptophyta</taxon>
        <taxon>Embryophyta</taxon>
        <taxon>Tracheophyta</taxon>
        <taxon>Spermatophyta</taxon>
        <taxon>Magnoliopsida</taxon>
        <taxon>eudicotyledons</taxon>
        <taxon>Gunneridae</taxon>
        <taxon>Pentapetalae</taxon>
        <taxon>rosids</taxon>
        <taxon>fabids</taxon>
        <taxon>Fagales</taxon>
        <taxon>Juglandaceae</taxon>
        <taxon>Juglans</taxon>
    </lineage>
</organism>
<comment type="caution">
    <text evidence="8">The sequence shown here is derived from an EMBL/GenBank/DDBJ whole genome shotgun (WGS) entry which is preliminary data.</text>
</comment>
<feature type="binding site" evidence="5">
    <location>
        <position position="9"/>
    </location>
    <ligand>
        <name>Mg(2+)</name>
        <dbReference type="ChEBI" id="CHEBI:18420"/>
        <label>1</label>
    </ligand>
</feature>
<evidence type="ECO:0000313" key="9">
    <source>
        <dbReference type="Proteomes" id="UP000619265"/>
    </source>
</evidence>
<dbReference type="AlphaFoldDB" id="A0A833WUN4"/>
<dbReference type="PROSITE" id="PS00726">
    <property type="entry name" value="AP_NUCLEASE_F1_1"/>
    <property type="match status" value="1"/>
</dbReference>
<comment type="cofactor">
    <cofactor evidence="5">
        <name>Mg(2+)</name>
        <dbReference type="ChEBI" id="CHEBI:18420"/>
    </cofactor>
    <cofactor evidence="5">
        <name>Mn(2+)</name>
        <dbReference type="ChEBI" id="CHEBI:29035"/>
    </cofactor>
    <text evidence="5">Probably binds two magnesium or manganese ions per subunit.</text>
</comment>
<proteinExistence type="inferred from homology"/>
<dbReference type="PANTHER" id="PTHR22748">
    <property type="entry name" value="AP ENDONUCLEASE"/>
    <property type="match status" value="1"/>
</dbReference>
<name>A0A833WUN4_JUGRE</name>
<dbReference type="Gene3D" id="3.60.10.10">
    <property type="entry name" value="Endonuclease/exonuclease/phosphatase"/>
    <property type="match status" value="1"/>
</dbReference>
<dbReference type="EMBL" id="LIHL02000016">
    <property type="protein sequence ID" value="KAF5443696.1"/>
    <property type="molecule type" value="Genomic_DNA"/>
</dbReference>
<evidence type="ECO:0000256" key="3">
    <source>
        <dbReference type="ARBA" id="ARBA00022801"/>
    </source>
</evidence>
<sequence>MKPKIVSWNVRGLNVLSKRLQVRNLLREWKADIVCLQETKLKAITTSIVRSVWSCTHVEWVYLAANGASGGVLVMWDQRVVKKKEEFIGAFTVACSFMSISDGFLWAFAGVYGPNSDIDRRLLWDELAGVYSWWDLPWCIGGDFNVTRFPSESFGNRRLRPAMTDFSECIFELNLVDLPMAGGLESFVDRVKQWWSAYHFQGTPSFILARKLKALKQDLKLWNRQSFGDIGEQKKTKTREIAEMDRIQESRSLSQDEMIKKLEMVADMERIILLEEISWLQKSRHYG</sequence>
<keyword evidence="4 5" id="KW-0460">Magnesium</keyword>
<dbReference type="PANTHER" id="PTHR22748:SF19">
    <property type="entry name" value="ENDONUCLEASE_EXONUCLEASE_PHOSPHATASE DOMAIN-CONTAINING PROTEIN"/>
    <property type="match status" value="1"/>
</dbReference>
<dbReference type="InterPro" id="IPR004808">
    <property type="entry name" value="AP_endonuc_1"/>
</dbReference>
<evidence type="ECO:0000256" key="5">
    <source>
        <dbReference type="PIRSR" id="PIRSR604808-2"/>
    </source>
</evidence>
<dbReference type="GO" id="GO:0046872">
    <property type="term" value="F:metal ion binding"/>
    <property type="evidence" value="ECO:0007669"/>
    <property type="project" value="UniProtKB-KW"/>
</dbReference>
<evidence type="ECO:0000259" key="7">
    <source>
        <dbReference type="Pfam" id="PF03372"/>
    </source>
</evidence>
<evidence type="ECO:0000256" key="4">
    <source>
        <dbReference type="ARBA" id="ARBA00022842"/>
    </source>
</evidence>
<evidence type="ECO:0000256" key="6">
    <source>
        <dbReference type="SAM" id="Phobius"/>
    </source>
</evidence>
<feature type="transmembrane region" description="Helical" evidence="6">
    <location>
        <begin position="88"/>
        <end position="112"/>
    </location>
</feature>
<dbReference type="SUPFAM" id="SSF56219">
    <property type="entry name" value="DNase I-like"/>
    <property type="match status" value="1"/>
</dbReference>
<keyword evidence="6" id="KW-0472">Membrane</keyword>
<dbReference type="InterPro" id="IPR036691">
    <property type="entry name" value="Endo/exonu/phosph_ase_sf"/>
</dbReference>
<keyword evidence="3" id="KW-0378">Hydrolase</keyword>
<evidence type="ECO:0000313" key="8">
    <source>
        <dbReference type="EMBL" id="KAF5443696.1"/>
    </source>
</evidence>
<feature type="domain" description="Endonuclease/exonuclease/phosphatase" evidence="7">
    <location>
        <begin position="6"/>
        <end position="186"/>
    </location>
</feature>
<accession>A0A833WUN4</accession>
<evidence type="ECO:0000256" key="2">
    <source>
        <dbReference type="ARBA" id="ARBA00022723"/>
    </source>
</evidence>
<feature type="binding site" evidence="5">
    <location>
        <position position="38"/>
    </location>
    <ligand>
        <name>Mg(2+)</name>
        <dbReference type="ChEBI" id="CHEBI:18420"/>
        <label>1</label>
    </ligand>
</feature>
<dbReference type="GO" id="GO:0004519">
    <property type="term" value="F:endonuclease activity"/>
    <property type="evidence" value="ECO:0007669"/>
    <property type="project" value="InterPro"/>
</dbReference>